<dbReference type="Proteomes" id="UP000606274">
    <property type="component" value="Unassembled WGS sequence"/>
</dbReference>
<sequence>MKSQTTSGGNMMISTNMSDCKQISFGLPNFGNTCYINSSLQFLLTAEAFCKELSNLMDNCMDRPQAKFLRCFVNLWRMRNNLDVQGQIHKDNLLMDLINEFIGLNPSFAISDRNSALTFLCQCLKQMEEAGQMMGWKNNSTPIYPVGSNFKITMKKVTTCSRCGFQQNILKEMNYISLPLVHNSVDQCLSSIVNNRQPLQDKCQMCQKQTVNYYWTFHSLPKFLILYLQREALNKNSKLIKLNNPVAIQPQLKINTRTQSCNGHMYQQSVYLLSLSQIYKPQKENSKAEARNKGNNKPVRESHTDTMKDEGESKSTYRLISVINYIGRKANDGHFLTDCFTKNPPQWWTCNDEFITLTTEKEVVQKRLLNAYLLLYERVNSGRSSFSSVGS</sequence>
<feature type="domain" description="USP" evidence="14">
    <location>
        <begin position="25"/>
        <end position="379"/>
    </location>
</feature>
<gene>
    <name evidence="15" type="ORF">HF521_019934</name>
</gene>
<dbReference type="GO" id="GO:0016579">
    <property type="term" value="P:protein deubiquitination"/>
    <property type="evidence" value="ECO:0007669"/>
    <property type="project" value="InterPro"/>
</dbReference>
<keyword evidence="5" id="KW-0833">Ubl conjugation pathway</keyword>
<dbReference type="InterPro" id="IPR001394">
    <property type="entry name" value="Peptidase_C19_UCH"/>
</dbReference>
<protein>
    <recommendedName>
        <fullName evidence="8">Ubiquitin carboxyl-terminal hydrolase 36</fullName>
        <ecNumber evidence="3">3.4.19.12</ecNumber>
    </recommendedName>
    <alternativeName>
        <fullName evidence="11">Deubiquitinating enzyme 36</fullName>
    </alternativeName>
    <alternativeName>
        <fullName evidence="10">Protein scrawny</fullName>
    </alternativeName>
    <alternativeName>
        <fullName evidence="9">Ubiquitin thioesterase 36</fullName>
    </alternativeName>
    <alternativeName>
        <fullName evidence="12">Ubiquitin-specific-processing protease 36</fullName>
    </alternativeName>
</protein>
<evidence type="ECO:0000313" key="16">
    <source>
        <dbReference type="Proteomes" id="UP000606274"/>
    </source>
</evidence>
<reference evidence="15" key="1">
    <citation type="submission" date="2020-08" db="EMBL/GenBank/DDBJ databases">
        <title>Chromosome-level assembly of Southern catfish (Silurus meridionalis) provides insights into visual adaptation to the nocturnal and benthic lifestyles.</title>
        <authorList>
            <person name="Zhang Y."/>
            <person name="Wang D."/>
            <person name="Peng Z."/>
        </authorList>
    </citation>
    <scope>NUCLEOTIDE SEQUENCE</scope>
    <source>
        <strain evidence="15">SWU-2019-XX</strain>
        <tissue evidence="15">Muscle</tissue>
    </source>
</reference>
<dbReference type="PANTHER" id="PTHR24006:SF758">
    <property type="entry name" value="UBIQUITIN CARBOXYL-TERMINAL HYDROLASE 36"/>
    <property type="match status" value="1"/>
</dbReference>
<keyword evidence="7" id="KW-0788">Thiol protease</keyword>
<evidence type="ECO:0000256" key="9">
    <source>
        <dbReference type="ARBA" id="ARBA00041300"/>
    </source>
</evidence>
<dbReference type="GO" id="GO:0004843">
    <property type="term" value="F:cysteine-type deubiquitinase activity"/>
    <property type="evidence" value="ECO:0007669"/>
    <property type="project" value="UniProtKB-EC"/>
</dbReference>
<name>A0A8T0BMS8_SILME</name>
<dbReference type="InterPro" id="IPR050164">
    <property type="entry name" value="Peptidase_C19"/>
</dbReference>
<evidence type="ECO:0000256" key="13">
    <source>
        <dbReference type="SAM" id="MobiDB-lite"/>
    </source>
</evidence>
<organism evidence="15 16">
    <name type="scientific">Silurus meridionalis</name>
    <name type="common">Southern catfish</name>
    <name type="synonym">Silurus soldatovi meridionalis</name>
    <dbReference type="NCBI Taxonomy" id="175797"/>
    <lineage>
        <taxon>Eukaryota</taxon>
        <taxon>Metazoa</taxon>
        <taxon>Chordata</taxon>
        <taxon>Craniata</taxon>
        <taxon>Vertebrata</taxon>
        <taxon>Euteleostomi</taxon>
        <taxon>Actinopterygii</taxon>
        <taxon>Neopterygii</taxon>
        <taxon>Teleostei</taxon>
        <taxon>Ostariophysi</taxon>
        <taxon>Siluriformes</taxon>
        <taxon>Siluridae</taxon>
        <taxon>Silurus</taxon>
    </lineage>
</organism>
<dbReference type="PROSITE" id="PS00972">
    <property type="entry name" value="USP_1"/>
    <property type="match status" value="1"/>
</dbReference>
<dbReference type="Gene3D" id="3.90.70.10">
    <property type="entry name" value="Cysteine proteinases"/>
    <property type="match status" value="1"/>
</dbReference>
<evidence type="ECO:0000256" key="10">
    <source>
        <dbReference type="ARBA" id="ARBA00042154"/>
    </source>
</evidence>
<evidence type="ECO:0000256" key="6">
    <source>
        <dbReference type="ARBA" id="ARBA00022801"/>
    </source>
</evidence>
<dbReference type="PANTHER" id="PTHR24006">
    <property type="entry name" value="UBIQUITIN CARBOXYL-TERMINAL HYDROLASE"/>
    <property type="match status" value="1"/>
</dbReference>
<dbReference type="AlphaFoldDB" id="A0A8T0BMS8"/>
<evidence type="ECO:0000256" key="11">
    <source>
        <dbReference type="ARBA" id="ARBA00042420"/>
    </source>
</evidence>
<dbReference type="InterPro" id="IPR038765">
    <property type="entry name" value="Papain-like_cys_pep_sf"/>
</dbReference>
<dbReference type="GO" id="GO:0005829">
    <property type="term" value="C:cytosol"/>
    <property type="evidence" value="ECO:0007669"/>
    <property type="project" value="TreeGrafter"/>
</dbReference>
<evidence type="ECO:0000256" key="12">
    <source>
        <dbReference type="ARBA" id="ARBA00043009"/>
    </source>
</evidence>
<evidence type="ECO:0000313" key="15">
    <source>
        <dbReference type="EMBL" id="KAF7706680.1"/>
    </source>
</evidence>
<dbReference type="InterPro" id="IPR018200">
    <property type="entry name" value="USP_CS"/>
</dbReference>
<evidence type="ECO:0000259" key="14">
    <source>
        <dbReference type="PROSITE" id="PS50235"/>
    </source>
</evidence>
<dbReference type="GO" id="GO:0006508">
    <property type="term" value="P:proteolysis"/>
    <property type="evidence" value="ECO:0007669"/>
    <property type="project" value="UniProtKB-KW"/>
</dbReference>
<keyword evidence="4" id="KW-0645">Protease</keyword>
<evidence type="ECO:0000256" key="8">
    <source>
        <dbReference type="ARBA" id="ARBA00039432"/>
    </source>
</evidence>
<evidence type="ECO:0000256" key="4">
    <source>
        <dbReference type="ARBA" id="ARBA00022670"/>
    </source>
</evidence>
<evidence type="ECO:0000256" key="2">
    <source>
        <dbReference type="ARBA" id="ARBA00009085"/>
    </source>
</evidence>
<accession>A0A8T0BMS8</accession>
<comment type="catalytic activity">
    <reaction evidence="1">
        <text>Thiol-dependent hydrolysis of ester, thioester, amide, peptide and isopeptide bonds formed by the C-terminal Gly of ubiquitin (a 76-residue protein attached to proteins as an intracellular targeting signal).</text>
        <dbReference type="EC" id="3.4.19.12"/>
    </reaction>
</comment>
<keyword evidence="6" id="KW-0378">Hydrolase</keyword>
<feature type="region of interest" description="Disordered" evidence="13">
    <location>
        <begin position="284"/>
        <end position="312"/>
    </location>
</feature>
<evidence type="ECO:0000256" key="3">
    <source>
        <dbReference type="ARBA" id="ARBA00012759"/>
    </source>
</evidence>
<evidence type="ECO:0000256" key="5">
    <source>
        <dbReference type="ARBA" id="ARBA00022786"/>
    </source>
</evidence>
<dbReference type="InterPro" id="IPR028889">
    <property type="entry name" value="USP"/>
</dbReference>
<dbReference type="EC" id="3.4.19.12" evidence="3"/>
<evidence type="ECO:0000256" key="1">
    <source>
        <dbReference type="ARBA" id="ARBA00000707"/>
    </source>
</evidence>
<dbReference type="PROSITE" id="PS50235">
    <property type="entry name" value="USP_3"/>
    <property type="match status" value="1"/>
</dbReference>
<dbReference type="GO" id="GO:0005634">
    <property type="term" value="C:nucleus"/>
    <property type="evidence" value="ECO:0007669"/>
    <property type="project" value="TreeGrafter"/>
</dbReference>
<dbReference type="EMBL" id="JABFDY010000006">
    <property type="protein sequence ID" value="KAF7706680.1"/>
    <property type="molecule type" value="Genomic_DNA"/>
</dbReference>
<dbReference type="SUPFAM" id="SSF54001">
    <property type="entry name" value="Cysteine proteinases"/>
    <property type="match status" value="1"/>
</dbReference>
<proteinExistence type="inferred from homology"/>
<comment type="caution">
    <text evidence="15">The sequence shown here is derived from an EMBL/GenBank/DDBJ whole genome shotgun (WGS) entry which is preliminary data.</text>
</comment>
<keyword evidence="16" id="KW-1185">Reference proteome</keyword>
<evidence type="ECO:0000256" key="7">
    <source>
        <dbReference type="ARBA" id="ARBA00022807"/>
    </source>
</evidence>
<dbReference type="CDD" id="cd02257">
    <property type="entry name" value="Peptidase_C19"/>
    <property type="match status" value="1"/>
</dbReference>
<comment type="similarity">
    <text evidence="2">Belongs to the peptidase C19 family.</text>
</comment>
<dbReference type="Pfam" id="PF00443">
    <property type="entry name" value="UCH"/>
    <property type="match status" value="1"/>
</dbReference>